<name>A0ABT0N5W7_9GAMM</name>
<comment type="caution">
    <text evidence="1">The sequence shown here is derived from an EMBL/GenBank/DDBJ whole genome shotgun (WGS) entry which is preliminary data.</text>
</comment>
<proteinExistence type="predicted"/>
<sequence length="89" mass="10094">MQSVAANCHQLNVEDRRSMASEPVDHWERLNAVQRFAFYGLVKLGYELLFVRNSFSTEAVAIARLNNQLATIDADGEINFSPDITLRTH</sequence>
<accession>A0ABT0N5W7</accession>
<protein>
    <submittedName>
        <fullName evidence="1">Uncharacterized protein</fullName>
    </submittedName>
</protein>
<dbReference type="RefSeq" id="WP_115136213.1">
    <property type="nucleotide sequence ID" value="NZ_JAKIKT010000002.1"/>
</dbReference>
<gene>
    <name evidence="1" type="ORF">L2725_08555</name>
</gene>
<keyword evidence="2" id="KW-1185">Reference proteome</keyword>
<organism evidence="1 2">
    <name type="scientific">Shewanella corallii</name>
    <dbReference type="NCBI Taxonomy" id="560080"/>
    <lineage>
        <taxon>Bacteria</taxon>
        <taxon>Pseudomonadati</taxon>
        <taxon>Pseudomonadota</taxon>
        <taxon>Gammaproteobacteria</taxon>
        <taxon>Alteromonadales</taxon>
        <taxon>Shewanellaceae</taxon>
        <taxon>Shewanella</taxon>
    </lineage>
</organism>
<dbReference type="EMBL" id="JAKIKT010000002">
    <property type="protein sequence ID" value="MCL2913842.1"/>
    <property type="molecule type" value="Genomic_DNA"/>
</dbReference>
<dbReference type="Proteomes" id="UP001202831">
    <property type="component" value="Unassembled WGS sequence"/>
</dbReference>
<evidence type="ECO:0000313" key="2">
    <source>
        <dbReference type="Proteomes" id="UP001202831"/>
    </source>
</evidence>
<evidence type="ECO:0000313" key="1">
    <source>
        <dbReference type="EMBL" id="MCL2913842.1"/>
    </source>
</evidence>
<reference evidence="1 2" key="1">
    <citation type="submission" date="2022-01" db="EMBL/GenBank/DDBJ databases">
        <title>Whole genome-based taxonomy of the Shewanellaceae.</title>
        <authorList>
            <person name="Martin-Rodriguez A.J."/>
        </authorList>
    </citation>
    <scope>NUCLEOTIDE SEQUENCE [LARGE SCALE GENOMIC DNA]</scope>
    <source>
        <strain evidence="1 2">DSM 21332</strain>
    </source>
</reference>